<name>A0ACC3BDW5_9EURO</name>
<dbReference type="Proteomes" id="UP001177260">
    <property type="component" value="Unassembled WGS sequence"/>
</dbReference>
<organism evidence="1 2">
    <name type="scientific">Aspergillus melleus</name>
    <dbReference type="NCBI Taxonomy" id="138277"/>
    <lineage>
        <taxon>Eukaryota</taxon>
        <taxon>Fungi</taxon>
        <taxon>Dikarya</taxon>
        <taxon>Ascomycota</taxon>
        <taxon>Pezizomycotina</taxon>
        <taxon>Eurotiomycetes</taxon>
        <taxon>Eurotiomycetidae</taxon>
        <taxon>Eurotiales</taxon>
        <taxon>Aspergillaceae</taxon>
        <taxon>Aspergillus</taxon>
        <taxon>Aspergillus subgen. Circumdati</taxon>
    </lineage>
</organism>
<protein>
    <submittedName>
        <fullName evidence="1">Uncharacterized protein</fullName>
    </submittedName>
</protein>
<dbReference type="EMBL" id="JAOPJF010000006">
    <property type="protein sequence ID" value="KAK1148707.1"/>
    <property type="molecule type" value="Genomic_DNA"/>
</dbReference>
<reference evidence="1 2" key="1">
    <citation type="journal article" date="2023" name="ACS Omega">
        <title>Identification of the Neoaspergillic Acid Biosynthesis Gene Cluster by Establishing an In Vitro CRISPR-Ribonucleoprotein Genetic System in Aspergillus melleus.</title>
        <authorList>
            <person name="Yuan B."/>
            <person name="Grau M.F."/>
            <person name="Murata R.M."/>
            <person name="Torok T."/>
            <person name="Venkateswaran K."/>
            <person name="Stajich J.E."/>
            <person name="Wang C.C.C."/>
        </authorList>
    </citation>
    <scope>NUCLEOTIDE SEQUENCE [LARGE SCALE GENOMIC DNA]</scope>
    <source>
        <strain evidence="1 2">IMV 1140</strain>
    </source>
</reference>
<keyword evidence="2" id="KW-1185">Reference proteome</keyword>
<evidence type="ECO:0000313" key="2">
    <source>
        <dbReference type="Proteomes" id="UP001177260"/>
    </source>
</evidence>
<sequence>MQPPLEVDPDETDYPSTDSTSTSLASSILQYEYRHGRRYAHASSTPSSHSILATGGTYYFPNDQPEQDRLDMIHHVFYRLLGDRLFLAPIDLTGKRVLDIGTGTGTWPLDVGDAYPGAEAVVGVDISPIQPAWVPPNVKFYVDDVEKPWVENTPYDFIHCRYMAGSIRDWARLVQQCFENLAPGGWIEFHETENTLYSDDGSLEGHESYMVRMMEGLMRACDMIGQTMNPAPSIRRLVEEAGFVNVSVERIKLPVGSWPKDRRLKECGSLMRVNFVEGVDAFTAALFPEILGWEKEQVQALNAGVRREALDGNVHAIFDLLVVKAQKP</sequence>
<evidence type="ECO:0000313" key="1">
    <source>
        <dbReference type="EMBL" id="KAK1148707.1"/>
    </source>
</evidence>
<proteinExistence type="predicted"/>
<accession>A0ACC3BDW5</accession>
<comment type="caution">
    <text evidence="1">The sequence shown here is derived from an EMBL/GenBank/DDBJ whole genome shotgun (WGS) entry which is preliminary data.</text>
</comment>
<gene>
    <name evidence="1" type="ORF">N8T08_008592</name>
</gene>